<dbReference type="CDD" id="cd00616">
    <property type="entry name" value="AHBA_syn"/>
    <property type="match status" value="1"/>
</dbReference>
<dbReference type="Pfam" id="PF01041">
    <property type="entry name" value="DegT_DnrJ_EryC1"/>
    <property type="match status" value="1"/>
</dbReference>
<dbReference type="GO" id="GO:0030170">
    <property type="term" value="F:pyridoxal phosphate binding"/>
    <property type="evidence" value="ECO:0007669"/>
    <property type="project" value="UniProtKB-ARBA"/>
</dbReference>
<evidence type="ECO:0000256" key="1">
    <source>
        <dbReference type="ARBA" id="ARBA00022898"/>
    </source>
</evidence>
<dbReference type="Gene3D" id="3.90.1150.10">
    <property type="entry name" value="Aspartate Aminotransferase, domain 1"/>
    <property type="match status" value="1"/>
</dbReference>
<dbReference type="InterPro" id="IPR000653">
    <property type="entry name" value="DegT/StrS_aminotransferase"/>
</dbReference>
<feature type="active site" description="Proton acceptor" evidence="3">
    <location>
        <position position="186"/>
    </location>
</feature>
<protein>
    <recommendedName>
        <fullName evidence="8">Erythromycin biosynthesis sensory transduction protein eryC1</fullName>
    </recommendedName>
</protein>
<evidence type="ECO:0000313" key="6">
    <source>
        <dbReference type="EMBL" id="OGZ95359.1"/>
    </source>
</evidence>
<evidence type="ECO:0000256" key="3">
    <source>
        <dbReference type="PIRSR" id="PIRSR000390-1"/>
    </source>
</evidence>
<comment type="similarity">
    <text evidence="2 5">Belongs to the DegT/DnrJ/EryC1 family.</text>
</comment>
<evidence type="ECO:0008006" key="8">
    <source>
        <dbReference type="Google" id="ProtNLM"/>
    </source>
</evidence>
<dbReference type="FunFam" id="3.40.640.10:FF:000089">
    <property type="entry name" value="Aminotransferase, DegT/DnrJ/EryC1/StrS family"/>
    <property type="match status" value="1"/>
</dbReference>
<feature type="modified residue" description="N6-(pyridoxal phosphate)lysine" evidence="4">
    <location>
        <position position="186"/>
    </location>
</feature>
<organism evidence="6 7">
    <name type="scientific">Candidatus Sungbacteria bacterium RIFCSPHIGHO2_01_FULL_50_25</name>
    <dbReference type="NCBI Taxonomy" id="1802265"/>
    <lineage>
        <taxon>Bacteria</taxon>
        <taxon>Candidatus Sungiibacteriota</taxon>
    </lineage>
</organism>
<dbReference type="GO" id="GO:0008483">
    <property type="term" value="F:transaminase activity"/>
    <property type="evidence" value="ECO:0007669"/>
    <property type="project" value="TreeGrafter"/>
</dbReference>
<evidence type="ECO:0000256" key="2">
    <source>
        <dbReference type="ARBA" id="ARBA00037999"/>
    </source>
</evidence>
<evidence type="ECO:0000256" key="5">
    <source>
        <dbReference type="RuleBase" id="RU004508"/>
    </source>
</evidence>
<accession>A0A1G2K7E0</accession>
<dbReference type="Gene3D" id="3.40.640.10">
    <property type="entry name" value="Type I PLP-dependent aspartate aminotransferase-like (Major domain)"/>
    <property type="match status" value="1"/>
</dbReference>
<dbReference type="PANTHER" id="PTHR30244">
    <property type="entry name" value="TRANSAMINASE"/>
    <property type="match status" value="1"/>
</dbReference>
<dbReference type="InterPro" id="IPR015421">
    <property type="entry name" value="PyrdxlP-dep_Trfase_major"/>
</dbReference>
<proteinExistence type="inferred from homology"/>
<dbReference type="SUPFAM" id="SSF53383">
    <property type="entry name" value="PLP-dependent transferases"/>
    <property type="match status" value="1"/>
</dbReference>
<dbReference type="EMBL" id="MHQD01000035">
    <property type="protein sequence ID" value="OGZ95359.1"/>
    <property type="molecule type" value="Genomic_DNA"/>
</dbReference>
<evidence type="ECO:0000256" key="4">
    <source>
        <dbReference type="PIRSR" id="PIRSR000390-2"/>
    </source>
</evidence>
<dbReference type="GO" id="GO:0000271">
    <property type="term" value="P:polysaccharide biosynthetic process"/>
    <property type="evidence" value="ECO:0007669"/>
    <property type="project" value="TreeGrafter"/>
</dbReference>
<evidence type="ECO:0000313" key="7">
    <source>
        <dbReference type="Proteomes" id="UP000178574"/>
    </source>
</evidence>
<gene>
    <name evidence="6" type="ORF">A2847_00225</name>
</gene>
<dbReference type="InterPro" id="IPR015422">
    <property type="entry name" value="PyrdxlP-dep_Trfase_small"/>
</dbReference>
<reference evidence="6 7" key="1">
    <citation type="journal article" date="2016" name="Nat. Commun.">
        <title>Thousands of microbial genomes shed light on interconnected biogeochemical processes in an aquifer system.</title>
        <authorList>
            <person name="Anantharaman K."/>
            <person name="Brown C.T."/>
            <person name="Hug L.A."/>
            <person name="Sharon I."/>
            <person name="Castelle C.J."/>
            <person name="Probst A.J."/>
            <person name="Thomas B.C."/>
            <person name="Singh A."/>
            <person name="Wilkins M.J."/>
            <person name="Karaoz U."/>
            <person name="Brodie E.L."/>
            <person name="Williams K.H."/>
            <person name="Hubbard S.S."/>
            <person name="Banfield J.F."/>
        </authorList>
    </citation>
    <scope>NUCLEOTIDE SEQUENCE [LARGE SCALE GENOMIC DNA]</scope>
</reference>
<dbReference type="PIRSF" id="PIRSF000390">
    <property type="entry name" value="PLP_StrS"/>
    <property type="match status" value="1"/>
</dbReference>
<dbReference type="InterPro" id="IPR015424">
    <property type="entry name" value="PyrdxlP-dep_Trfase"/>
</dbReference>
<name>A0A1G2K7E0_9BACT</name>
<dbReference type="PANTHER" id="PTHR30244:SF36">
    <property type="entry name" value="3-OXO-GLUCOSE-6-PHOSPHATE:GLUTAMATE AMINOTRANSFERASE"/>
    <property type="match status" value="1"/>
</dbReference>
<dbReference type="AlphaFoldDB" id="A0A1G2K7E0"/>
<keyword evidence="1 4" id="KW-0663">Pyridoxal phosphate</keyword>
<dbReference type="Proteomes" id="UP000178574">
    <property type="component" value="Unassembled WGS sequence"/>
</dbReference>
<comment type="caution">
    <text evidence="6">The sequence shown here is derived from an EMBL/GenBank/DDBJ whole genome shotgun (WGS) entry which is preliminary data.</text>
</comment>
<sequence length="371" mass="41366">MNVPFIDLGWQHRAIQDELKKRFEAIFERASFIGGKDVEEFENNFAQYLGVRHAIGVANGTDALLLSLAAGGVASGDEVITVPTTFIATAAAIRHAGAKPVFVDIDFKTRSFDVSELRAKITPRTKAIVPVHLYGQSVPLDPILEIARAHKLFLIEDACQAHGAEYKGKKVGSFGALGAFSFYPGKNLGAYGDAGAVVTNDDLFAERVKKLRNHGGIGKYEHDILGYNSRLDALQAAVLDEKLKFLDEWNQMRRDIARLYDEGFKNARGLTLYPPLPESSPVYHLYIVKLESRNRNQFIQFLRDRGIGTGIHYPEPIHLLPPFAYLGHAKGDFPVAEEYMKSIVSLPIFPGMTEEQARYVIDTVHEYFKNL</sequence>